<organism evidence="2 3">
    <name type="scientific">Natronoglycomyces albus</name>
    <dbReference type="NCBI Taxonomy" id="2811108"/>
    <lineage>
        <taxon>Bacteria</taxon>
        <taxon>Bacillati</taxon>
        <taxon>Actinomycetota</taxon>
        <taxon>Actinomycetes</taxon>
        <taxon>Glycomycetales</taxon>
        <taxon>Glycomycetaceae</taxon>
        <taxon>Natronoglycomyces</taxon>
    </lineage>
</organism>
<keyword evidence="1" id="KW-1133">Transmembrane helix</keyword>
<dbReference type="AlphaFoldDB" id="A0A895XSV0"/>
<dbReference type="Gene3D" id="2.20.28.30">
    <property type="entry name" value="RNA polymerase ii, chain L"/>
    <property type="match status" value="1"/>
</dbReference>
<name>A0A895XSV0_9ACTN</name>
<dbReference type="EMBL" id="CP070496">
    <property type="protein sequence ID" value="QSB05616.1"/>
    <property type="molecule type" value="Genomic_DNA"/>
</dbReference>
<keyword evidence="3" id="KW-1185">Reference proteome</keyword>
<accession>A0A895XSV0</accession>
<evidence type="ECO:0000313" key="2">
    <source>
        <dbReference type="EMBL" id="QSB05616.1"/>
    </source>
</evidence>
<feature type="transmembrane region" description="Helical" evidence="1">
    <location>
        <begin position="331"/>
        <end position="353"/>
    </location>
</feature>
<keyword evidence="1" id="KW-0812">Transmembrane</keyword>
<proteinExistence type="predicted"/>
<dbReference type="KEGG" id="nav:JQS30_01415"/>
<dbReference type="Proteomes" id="UP000662939">
    <property type="component" value="Chromosome"/>
</dbReference>
<dbReference type="PANTHER" id="PTHR37826:SF3">
    <property type="entry name" value="J DOMAIN-CONTAINING PROTEIN"/>
    <property type="match status" value="1"/>
</dbReference>
<sequence>MSDTQTPPSYSQFPCSSCGAQVEFQPGANALHCPYCGAAQDIELVTKEIERRSFVELQQKPRRARDQVPPRLYVCEQCAAHTESDTWSTECQFCGAALVADTFDPDLIAPEGVLPFQVDHSGARERLTKWINTRWFAPNALKKVKEAKNTKSTYLPHWVWDADTQTAYRGQRGIDYYVTVTRNGKSVRERRTRWTPVRGNVARNFRDFAVSASTHVNQKHLEEIGTDWPIKSGQAYQPEFLSGHQTQRYDIDPEQGLVNAKERMDRQIVRDIRRDIGGDKQRITSKNTRYSNIHYRLMLMPVWMVAYMFRGKSWQVLVNGVTGSVSGERPYSPWKIAFAVTIAVLLVVAFFILDNQYHIL</sequence>
<gene>
    <name evidence="2" type="ORF">JQS30_01415</name>
</gene>
<reference evidence="2" key="1">
    <citation type="submission" date="2021-02" db="EMBL/GenBank/DDBJ databases">
        <title>Natronoglycomyces albus gen. nov., sp. nov, a haloalkaliphilic actinobacterium from a soda solonchak soil.</title>
        <authorList>
            <person name="Sorokin D.Y."/>
            <person name="Khijniak T.V."/>
            <person name="Zakharycheva A.P."/>
            <person name="Boueva O.V."/>
            <person name="Ariskina E.V."/>
            <person name="Hahnke R.L."/>
            <person name="Bunk B."/>
            <person name="Sproer C."/>
            <person name="Schumann P."/>
            <person name="Evtushenko L.I."/>
            <person name="Kublanov I.V."/>
        </authorList>
    </citation>
    <scope>NUCLEOTIDE SEQUENCE</scope>
    <source>
        <strain evidence="2">DSM 106290</strain>
    </source>
</reference>
<protein>
    <submittedName>
        <fullName evidence="2">Uncharacterized protein</fullName>
    </submittedName>
</protein>
<keyword evidence="1" id="KW-0472">Membrane</keyword>
<evidence type="ECO:0000256" key="1">
    <source>
        <dbReference type="SAM" id="Phobius"/>
    </source>
</evidence>
<feature type="transmembrane region" description="Helical" evidence="1">
    <location>
        <begin position="293"/>
        <end position="311"/>
    </location>
</feature>
<evidence type="ECO:0000313" key="3">
    <source>
        <dbReference type="Proteomes" id="UP000662939"/>
    </source>
</evidence>
<dbReference type="RefSeq" id="WP_213171627.1">
    <property type="nucleotide sequence ID" value="NZ_CP070496.1"/>
</dbReference>
<dbReference type="PANTHER" id="PTHR37826">
    <property type="entry name" value="FLOTILLIN BAND_7_5 DOMAIN PROTEIN"/>
    <property type="match status" value="1"/>
</dbReference>